<feature type="non-terminal residue" evidence="2">
    <location>
        <position position="1"/>
    </location>
</feature>
<keyword evidence="3" id="KW-1185">Reference proteome</keyword>
<dbReference type="OrthoDB" id="438726at2759"/>
<dbReference type="Pfam" id="PF00595">
    <property type="entry name" value="PDZ"/>
    <property type="match status" value="1"/>
</dbReference>
<dbReference type="InterPro" id="IPR036034">
    <property type="entry name" value="PDZ_sf"/>
</dbReference>
<dbReference type="CDD" id="cd06676">
    <property type="entry name" value="PDZ13_MUPP1-like"/>
    <property type="match status" value="1"/>
</dbReference>
<protein>
    <submittedName>
        <fullName evidence="2">Multiple PDZ domain protein</fullName>
    </submittedName>
</protein>
<dbReference type="Gene3D" id="2.30.42.10">
    <property type="match status" value="1"/>
</dbReference>
<gene>
    <name evidence="2" type="primary">Mpdz</name>
    <name evidence="2" type="ORF">TNIN_354361</name>
</gene>
<dbReference type="EMBL" id="BMAV01018235">
    <property type="protein sequence ID" value="GFY70414.1"/>
    <property type="molecule type" value="Genomic_DNA"/>
</dbReference>
<dbReference type="PANTHER" id="PTHR11324:SF16">
    <property type="entry name" value="PDZ DOMAIN-CONTAINING PROTEIN 2"/>
    <property type="match status" value="1"/>
</dbReference>
<accession>A0A8X7CFJ9</accession>
<feature type="domain" description="PDZ" evidence="1">
    <location>
        <begin position="6"/>
        <end position="89"/>
    </location>
</feature>
<dbReference type="PROSITE" id="PS50106">
    <property type="entry name" value="PDZ"/>
    <property type="match status" value="1"/>
</dbReference>
<proteinExistence type="predicted"/>
<name>A0A8X7CFJ9_9ARAC</name>
<dbReference type="SUPFAM" id="SSF50156">
    <property type="entry name" value="PDZ domain-like"/>
    <property type="match status" value="1"/>
</dbReference>
<evidence type="ECO:0000313" key="2">
    <source>
        <dbReference type="EMBL" id="GFY70414.1"/>
    </source>
</evidence>
<dbReference type="SMART" id="SM00228">
    <property type="entry name" value="PDZ"/>
    <property type="match status" value="1"/>
</dbReference>
<dbReference type="PANTHER" id="PTHR11324">
    <property type="entry name" value="IL16-RELATED"/>
    <property type="match status" value="1"/>
</dbReference>
<comment type="caution">
    <text evidence="2">The sequence shown here is derived from an EMBL/GenBank/DDBJ whole genome shotgun (WGS) entry which is preliminary data.</text>
</comment>
<dbReference type="InterPro" id="IPR001478">
    <property type="entry name" value="PDZ"/>
</dbReference>
<reference evidence="2" key="1">
    <citation type="submission" date="2020-08" db="EMBL/GenBank/DDBJ databases">
        <title>Multicomponent nature underlies the extraordinary mechanical properties of spider dragline silk.</title>
        <authorList>
            <person name="Kono N."/>
            <person name="Nakamura H."/>
            <person name="Mori M."/>
            <person name="Yoshida Y."/>
            <person name="Ohtoshi R."/>
            <person name="Malay A.D."/>
            <person name="Moran D.A.P."/>
            <person name="Tomita M."/>
            <person name="Numata K."/>
            <person name="Arakawa K."/>
        </authorList>
    </citation>
    <scope>NUCLEOTIDE SEQUENCE</scope>
</reference>
<organism evidence="2 3">
    <name type="scientific">Trichonephila inaurata madagascariensis</name>
    <dbReference type="NCBI Taxonomy" id="2747483"/>
    <lineage>
        <taxon>Eukaryota</taxon>
        <taxon>Metazoa</taxon>
        <taxon>Ecdysozoa</taxon>
        <taxon>Arthropoda</taxon>
        <taxon>Chelicerata</taxon>
        <taxon>Arachnida</taxon>
        <taxon>Araneae</taxon>
        <taxon>Araneomorphae</taxon>
        <taxon>Entelegynae</taxon>
        <taxon>Araneoidea</taxon>
        <taxon>Nephilidae</taxon>
        <taxon>Trichonephila</taxon>
        <taxon>Trichonephila inaurata</taxon>
    </lineage>
</organism>
<evidence type="ECO:0000259" key="1">
    <source>
        <dbReference type="PROSITE" id="PS50106"/>
    </source>
</evidence>
<dbReference type="Proteomes" id="UP000886998">
    <property type="component" value="Unassembled WGS sequence"/>
</dbReference>
<dbReference type="AlphaFoldDB" id="A0A8X7CFJ9"/>
<sequence>PAEFKTVTLERGSAGLGFSIVGGYGSPHGDLPIYVKKLFDNGAAAKDGQLKPGDQILSVNDQSLEGLTHEEAVEVLKKVTGTVVLSVLS</sequence>
<evidence type="ECO:0000313" key="3">
    <source>
        <dbReference type="Proteomes" id="UP000886998"/>
    </source>
</evidence>